<dbReference type="InterPro" id="IPR006674">
    <property type="entry name" value="HD_domain"/>
</dbReference>
<dbReference type="InterPro" id="IPR025877">
    <property type="entry name" value="MobA-like_NTP_Trfase"/>
</dbReference>
<name>A0A0J1FL66_9FIRM</name>
<dbReference type="CDD" id="cd04182">
    <property type="entry name" value="GT_2_like_f"/>
    <property type="match status" value="1"/>
</dbReference>
<dbReference type="PATRIC" id="fig|476652.3.peg.4083"/>
<dbReference type="Pfam" id="PF12804">
    <property type="entry name" value="NTP_transf_3"/>
    <property type="match status" value="1"/>
</dbReference>
<proteinExistence type="predicted"/>
<comment type="caution">
    <text evidence="2">The sequence shown here is derived from an EMBL/GenBank/DDBJ whole genome shotgun (WGS) entry which is preliminary data.</text>
</comment>
<dbReference type="AlphaFoldDB" id="A0A0J1FL66"/>
<dbReference type="Gene3D" id="3.90.550.10">
    <property type="entry name" value="Spore Coat Polysaccharide Biosynthesis Protein SpsA, Chain A"/>
    <property type="match status" value="1"/>
</dbReference>
<dbReference type="PANTHER" id="PTHR43777">
    <property type="entry name" value="MOLYBDENUM COFACTOR CYTIDYLYLTRANSFERASE"/>
    <property type="match status" value="1"/>
</dbReference>
<dbReference type="InterPro" id="IPR003607">
    <property type="entry name" value="HD/PDEase_dom"/>
</dbReference>
<dbReference type="SMART" id="SM00471">
    <property type="entry name" value="HDc"/>
    <property type="match status" value="1"/>
</dbReference>
<organism evidence="2 3">
    <name type="scientific">Desulfosporosinus acididurans</name>
    <dbReference type="NCBI Taxonomy" id="476652"/>
    <lineage>
        <taxon>Bacteria</taxon>
        <taxon>Bacillati</taxon>
        <taxon>Bacillota</taxon>
        <taxon>Clostridia</taxon>
        <taxon>Eubacteriales</taxon>
        <taxon>Desulfitobacteriaceae</taxon>
        <taxon>Desulfosporosinus</taxon>
    </lineage>
</organism>
<dbReference type="InterPro" id="IPR054703">
    <property type="entry name" value="Mop-rel"/>
</dbReference>
<dbReference type="InterPro" id="IPR029044">
    <property type="entry name" value="Nucleotide-diphossugar_trans"/>
</dbReference>
<dbReference type="RefSeq" id="WP_047811634.1">
    <property type="nucleotide sequence ID" value="NZ_LDZY01000016.1"/>
</dbReference>
<dbReference type="CDD" id="cd00077">
    <property type="entry name" value="HDc"/>
    <property type="match status" value="1"/>
</dbReference>
<reference evidence="2 3" key="1">
    <citation type="submission" date="2015-06" db="EMBL/GenBank/DDBJ databases">
        <title>Draft genome of the moderately acidophilic sulfate reducer Candidatus Desulfosporosinus acididurans strain M1.</title>
        <authorList>
            <person name="Poehlein A."/>
            <person name="Petzsch P."/>
            <person name="Johnson B.D."/>
            <person name="Schloemann M."/>
            <person name="Daniel R."/>
            <person name="Muehling M."/>
        </authorList>
    </citation>
    <scope>NUCLEOTIDE SEQUENCE [LARGE SCALE GENOMIC DNA]</scope>
    <source>
        <strain evidence="2 3">M1</strain>
    </source>
</reference>
<feature type="domain" description="HD/PDEase" evidence="1">
    <location>
        <begin position="225"/>
        <end position="331"/>
    </location>
</feature>
<dbReference type="Pfam" id="PF01966">
    <property type="entry name" value="HD"/>
    <property type="match status" value="1"/>
</dbReference>
<sequence length="376" mass="42084">MTGTESRPERGILTAIIVAAGYSFRMKQFKPLLPLGGITVIEQAVHSFLDNGFKDIRVVVGHRGNELFPLLENLGVRIIVNTNYSEGMFSSVQAGVKSLTSETAGFFLLPADNPLIKRHTLEMMEDTFFSKQESIVYPSFQGERGHPPLIPSCYVNDILKWNKPGGLRAMLEQYDDDAVEVQVEDSGVLLDMDTPEDYCKLLDYIGDTLLPSEEECYEIIKKTETPLKVIKHSKQVAALCCVIGSCLRSSGCRINLDLIKAAALLHDLAKGQPHHAQVGSSMLMNYPMVAKIVAEHTDICTNIEQTISEKEVVYLADKFVKDEQIVSLKDRFAGPLEQHQNDPDALEKIQRRYLDAEWIKTKIEKIINMPLSELLS</sequence>
<dbReference type="EMBL" id="LDZY01000016">
    <property type="protein sequence ID" value="KLU64225.1"/>
    <property type="molecule type" value="Genomic_DNA"/>
</dbReference>
<dbReference type="Gene3D" id="1.10.3210.10">
    <property type="entry name" value="Hypothetical protein af1432"/>
    <property type="match status" value="1"/>
</dbReference>
<evidence type="ECO:0000313" key="2">
    <source>
        <dbReference type="EMBL" id="KLU64225.1"/>
    </source>
</evidence>
<dbReference type="PANTHER" id="PTHR43777:SF1">
    <property type="entry name" value="MOLYBDENUM COFACTOR CYTIDYLYLTRANSFERASE"/>
    <property type="match status" value="1"/>
</dbReference>
<dbReference type="SUPFAM" id="SSF53448">
    <property type="entry name" value="Nucleotide-diphospho-sugar transferases"/>
    <property type="match status" value="1"/>
</dbReference>
<gene>
    <name evidence="2" type="primary">mocA</name>
    <name evidence="2" type="ORF">DEAC_c38580</name>
</gene>
<dbReference type="Proteomes" id="UP000036356">
    <property type="component" value="Unassembled WGS sequence"/>
</dbReference>
<protein>
    <submittedName>
        <fullName evidence="2">Molybdenum cofactor cytidylyltransferase</fullName>
        <ecNumber evidence="2">2.7.7.76</ecNumber>
    </submittedName>
</protein>
<dbReference type="EC" id="2.7.7.76" evidence="2"/>
<evidence type="ECO:0000259" key="1">
    <source>
        <dbReference type="SMART" id="SM00471"/>
    </source>
</evidence>
<dbReference type="SUPFAM" id="SSF109604">
    <property type="entry name" value="HD-domain/PDEase-like"/>
    <property type="match status" value="1"/>
</dbReference>
<evidence type="ECO:0000313" key="3">
    <source>
        <dbReference type="Proteomes" id="UP000036356"/>
    </source>
</evidence>
<accession>A0A0J1FL66</accession>
<keyword evidence="2" id="KW-0548">Nucleotidyltransferase</keyword>
<dbReference type="STRING" id="476652.DEAC_c38580"/>
<keyword evidence="2" id="KW-0808">Transferase</keyword>
<dbReference type="NCBIfam" id="NF045665">
    <property type="entry name" value="NTPtran_DVU1551"/>
    <property type="match status" value="1"/>
</dbReference>
<keyword evidence="3" id="KW-1185">Reference proteome</keyword>
<dbReference type="GO" id="GO:0061602">
    <property type="term" value="F:molybdenum cofactor cytidylyltransferase activity"/>
    <property type="evidence" value="ECO:0007669"/>
    <property type="project" value="UniProtKB-EC"/>
</dbReference>